<organism evidence="2">
    <name type="scientific">Mycobacterium xenopi 4042</name>
    <dbReference type="NCBI Taxonomy" id="1299334"/>
    <lineage>
        <taxon>Bacteria</taxon>
        <taxon>Bacillati</taxon>
        <taxon>Actinomycetota</taxon>
        <taxon>Actinomycetes</taxon>
        <taxon>Mycobacteriales</taxon>
        <taxon>Mycobacteriaceae</taxon>
        <taxon>Mycobacterium</taxon>
    </lineage>
</organism>
<evidence type="ECO:0000313" key="2">
    <source>
        <dbReference type="EMBL" id="EUA42752.1"/>
    </source>
</evidence>
<accession>X8BF47</accession>
<reference evidence="2" key="1">
    <citation type="submission" date="2014-01" db="EMBL/GenBank/DDBJ databases">
        <authorList>
            <person name="Brown-Elliot B."/>
            <person name="Wallace R."/>
            <person name="Lenaerts A."/>
            <person name="Ordway D."/>
            <person name="DeGroote M.A."/>
            <person name="Parker T."/>
            <person name="Sizemore C."/>
            <person name="Tallon L.J."/>
            <person name="Sadzewicz L.K."/>
            <person name="Sengamalay N."/>
            <person name="Fraser C.M."/>
            <person name="Hine E."/>
            <person name="Shefchek K.A."/>
            <person name="Das S.P."/>
            <person name="Tettelin H."/>
        </authorList>
    </citation>
    <scope>NUCLEOTIDE SEQUENCE [LARGE SCALE GENOMIC DNA]</scope>
    <source>
        <strain evidence="2">4042</strain>
    </source>
</reference>
<dbReference type="EMBL" id="JAOB01000042">
    <property type="protein sequence ID" value="EUA42752.1"/>
    <property type="molecule type" value="Genomic_DNA"/>
</dbReference>
<proteinExistence type="predicted"/>
<name>X8BF47_MYCXE</name>
<dbReference type="AlphaFoldDB" id="X8BF47"/>
<dbReference type="PATRIC" id="fig|1299334.3.peg.4763"/>
<sequence>MPGFVARAVDTTTQPLRAARQMFEDVEEITFSLKRTRRVTVSAEDRGSQVAPDSALVKDRRQRRAGGPPESICCAARSRNR</sequence>
<comment type="caution">
    <text evidence="2">The sequence shown here is derived from an EMBL/GenBank/DDBJ whole genome shotgun (WGS) entry which is preliminary data.</text>
</comment>
<protein>
    <submittedName>
        <fullName evidence="2">Integral membrane domain protein</fullName>
    </submittedName>
</protein>
<feature type="region of interest" description="Disordered" evidence="1">
    <location>
        <begin position="41"/>
        <end position="71"/>
    </location>
</feature>
<gene>
    <name evidence="2" type="ORF">I553_6612</name>
</gene>
<evidence type="ECO:0000256" key="1">
    <source>
        <dbReference type="SAM" id="MobiDB-lite"/>
    </source>
</evidence>